<dbReference type="PANTHER" id="PTHR42885:SF2">
    <property type="entry name" value="HISTIDINOL-PHOSPHATE AMINOTRANSFERASE"/>
    <property type="match status" value="1"/>
</dbReference>
<dbReference type="Gene3D" id="3.40.640.10">
    <property type="entry name" value="Type I PLP-dependent aspartate aminotransferase-like (Major domain)"/>
    <property type="match status" value="1"/>
</dbReference>
<comment type="cofactor">
    <cofactor evidence="1">
        <name>pyridoxal 5'-phosphate</name>
        <dbReference type="ChEBI" id="CHEBI:597326"/>
    </cofactor>
</comment>
<keyword evidence="9" id="KW-0368">Histidine biosynthesis</keyword>
<comment type="caution">
    <text evidence="13">The sequence shown here is derived from an EMBL/GenBank/DDBJ whole genome shotgun (WGS) entry which is preliminary data.</text>
</comment>
<keyword evidence="7" id="KW-0808">Transferase</keyword>
<comment type="pathway">
    <text evidence="2">Amino-acid biosynthesis; L-histidine biosynthesis; L-histidine from 5-phospho-alpha-D-ribose 1-diphosphate: step 7/9.</text>
</comment>
<proteinExistence type="inferred from homology"/>
<dbReference type="Proteomes" id="UP001492380">
    <property type="component" value="Unassembled WGS sequence"/>
</dbReference>
<keyword evidence="14" id="KW-1185">Reference proteome</keyword>
<dbReference type="InterPro" id="IPR015421">
    <property type="entry name" value="PyrdxlP-dep_Trfase_major"/>
</dbReference>
<dbReference type="GO" id="GO:0008483">
    <property type="term" value="F:transaminase activity"/>
    <property type="evidence" value="ECO:0007669"/>
    <property type="project" value="UniProtKB-KW"/>
</dbReference>
<evidence type="ECO:0000256" key="1">
    <source>
        <dbReference type="ARBA" id="ARBA00001933"/>
    </source>
</evidence>
<dbReference type="Gene3D" id="3.90.1150.10">
    <property type="entry name" value="Aspartate Aminotransferase, domain 1"/>
    <property type="match status" value="1"/>
</dbReference>
<feature type="domain" description="Aminotransferase class I/classII large" evidence="12">
    <location>
        <begin position="77"/>
        <end position="416"/>
    </location>
</feature>
<dbReference type="InterPro" id="IPR004839">
    <property type="entry name" value="Aminotransferase_I/II_large"/>
</dbReference>
<dbReference type="EMBL" id="JBBWRZ010000013">
    <property type="protein sequence ID" value="KAK8223817.1"/>
    <property type="molecule type" value="Genomic_DNA"/>
</dbReference>
<evidence type="ECO:0000256" key="3">
    <source>
        <dbReference type="ARBA" id="ARBA00008392"/>
    </source>
</evidence>
<evidence type="ECO:0000259" key="12">
    <source>
        <dbReference type="Pfam" id="PF00155"/>
    </source>
</evidence>
<keyword evidence="6" id="KW-0028">Amino-acid biosynthesis</keyword>
<dbReference type="HAMAP" id="MF_01023">
    <property type="entry name" value="HisC_aminotrans_2"/>
    <property type="match status" value="1"/>
</dbReference>
<reference evidence="13 14" key="1">
    <citation type="submission" date="2024-04" db="EMBL/GenBank/DDBJ databases">
        <title>Phyllosticta paracitricarpa is synonymous to the EU quarantine fungus P. citricarpa based on phylogenomic analyses.</title>
        <authorList>
            <consortium name="Lawrence Berkeley National Laboratory"/>
            <person name="Van Ingen-Buijs V.A."/>
            <person name="Van Westerhoven A.C."/>
            <person name="Haridas S."/>
            <person name="Skiadas P."/>
            <person name="Martin F."/>
            <person name="Groenewald J.Z."/>
            <person name="Crous P.W."/>
            <person name="Seidl M.F."/>
        </authorList>
    </citation>
    <scope>NUCLEOTIDE SEQUENCE [LARGE SCALE GENOMIC DNA]</scope>
    <source>
        <strain evidence="13 14">CBS 123374</strain>
    </source>
</reference>
<dbReference type="InterPro" id="IPR015422">
    <property type="entry name" value="PyrdxlP-dep_Trfase_small"/>
</dbReference>
<accession>A0ABR1YB92</accession>
<protein>
    <recommendedName>
        <fullName evidence="4">histidinol-phosphate transaminase</fullName>
        <ecNumber evidence="4">2.6.1.9</ecNumber>
    </recommendedName>
    <alternativeName>
        <fullName evidence="10">Imidazole acetol-phosphate transaminase</fullName>
    </alternativeName>
</protein>
<evidence type="ECO:0000313" key="13">
    <source>
        <dbReference type="EMBL" id="KAK8223817.1"/>
    </source>
</evidence>
<dbReference type="InterPro" id="IPR015424">
    <property type="entry name" value="PyrdxlP-dep_Trfase"/>
</dbReference>
<dbReference type="PROSITE" id="PS00599">
    <property type="entry name" value="AA_TRANSFER_CLASS_2"/>
    <property type="match status" value="1"/>
</dbReference>
<evidence type="ECO:0000256" key="4">
    <source>
        <dbReference type="ARBA" id="ARBA00012748"/>
    </source>
</evidence>
<sequence length="447" mass="48444">MTPNGTNDTNGVHKNAFNLETCARPNILALEPYRCARDDYKDDGTNVLLDANENAFGPGIALEGSGKLRNGFYGAEQNIEVDFNCLNRYPDPHQTELKQLLANLRNTNHHTTKKITPYNLFVGVGSDEAIDALMRAFCAPGRDKILTCPPTYGMYSVSAAINDVGIVKVPLLSDQDFALDAAGINEVLSGPEGSLIKLVYICSPGNPTGALVSKESVEAVLNHPTWNGIVVVDEAYVDFAEPKASFAQWVTEWPNLVVMQTLSKAFGLAGIRLGAAFTSAPIARLLNSLKAPYNISNPTSEIARQALSPRHLAIMKKKRAKIIVQRDRLLNELPKIPGVGRFLGGRDANFLLVEMLDKPAEEGGKPDNGVALKVYESLAEQQGVVVRFRGKELGCNGCLRVTVGTEEEVSRFLTALRLVLDNIYNGKTLVNGSAQEKPQVQANGVVA</sequence>
<organism evidence="13 14">
    <name type="scientific">Phyllosticta capitalensis</name>
    <dbReference type="NCBI Taxonomy" id="121624"/>
    <lineage>
        <taxon>Eukaryota</taxon>
        <taxon>Fungi</taxon>
        <taxon>Dikarya</taxon>
        <taxon>Ascomycota</taxon>
        <taxon>Pezizomycotina</taxon>
        <taxon>Dothideomycetes</taxon>
        <taxon>Dothideomycetes incertae sedis</taxon>
        <taxon>Botryosphaeriales</taxon>
        <taxon>Phyllostictaceae</taxon>
        <taxon>Phyllosticta</taxon>
    </lineage>
</organism>
<dbReference type="InterPro" id="IPR001917">
    <property type="entry name" value="Aminotrans_II_pyridoxalP_BS"/>
</dbReference>
<evidence type="ECO:0000256" key="11">
    <source>
        <dbReference type="ARBA" id="ARBA00047481"/>
    </source>
</evidence>
<keyword evidence="5 13" id="KW-0032">Aminotransferase</keyword>
<dbReference type="Pfam" id="PF00155">
    <property type="entry name" value="Aminotran_1_2"/>
    <property type="match status" value="1"/>
</dbReference>
<evidence type="ECO:0000256" key="8">
    <source>
        <dbReference type="ARBA" id="ARBA00022898"/>
    </source>
</evidence>
<dbReference type="SUPFAM" id="SSF53383">
    <property type="entry name" value="PLP-dependent transferases"/>
    <property type="match status" value="1"/>
</dbReference>
<comment type="catalytic activity">
    <reaction evidence="11">
        <text>L-histidinol phosphate + 2-oxoglutarate = 3-(imidazol-4-yl)-2-oxopropyl phosphate + L-glutamate</text>
        <dbReference type="Rhea" id="RHEA:23744"/>
        <dbReference type="ChEBI" id="CHEBI:16810"/>
        <dbReference type="ChEBI" id="CHEBI:29985"/>
        <dbReference type="ChEBI" id="CHEBI:57766"/>
        <dbReference type="ChEBI" id="CHEBI:57980"/>
        <dbReference type="EC" id="2.6.1.9"/>
    </reaction>
</comment>
<dbReference type="InterPro" id="IPR005861">
    <property type="entry name" value="HisP_aminotrans"/>
</dbReference>
<dbReference type="NCBIfam" id="TIGR01141">
    <property type="entry name" value="hisC"/>
    <property type="match status" value="1"/>
</dbReference>
<evidence type="ECO:0000256" key="9">
    <source>
        <dbReference type="ARBA" id="ARBA00023102"/>
    </source>
</evidence>
<dbReference type="CDD" id="cd00609">
    <property type="entry name" value="AAT_like"/>
    <property type="match status" value="1"/>
</dbReference>
<name>A0ABR1YB92_9PEZI</name>
<dbReference type="PANTHER" id="PTHR42885">
    <property type="entry name" value="HISTIDINOL-PHOSPHATE AMINOTRANSFERASE-RELATED"/>
    <property type="match status" value="1"/>
</dbReference>
<dbReference type="EC" id="2.6.1.9" evidence="4"/>
<evidence type="ECO:0000256" key="2">
    <source>
        <dbReference type="ARBA" id="ARBA00005011"/>
    </source>
</evidence>
<evidence type="ECO:0000256" key="7">
    <source>
        <dbReference type="ARBA" id="ARBA00022679"/>
    </source>
</evidence>
<evidence type="ECO:0000256" key="5">
    <source>
        <dbReference type="ARBA" id="ARBA00022576"/>
    </source>
</evidence>
<evidence type="ECO:0000313" key="14">
    <source>
        <dbReference type="Proteomes" id="UP001492380"/>
    </source>
</evidence>
<gene>
    <name evidence="13" type="ORF">HDK90DRAFT_104816</name>
</gene>
<keyword evidence="8" id="KW-0663">Pyridoxal phosphate</keyword>
<evidence type="ECO:0000256" key="10">
    <source>
        <dbReference type="ARBA" id="ARBA00030262"/>
    </source>
</evidence>
<evidence type="ECO:0000256" key="6">
    <source>
        <dbReference type="ARBA" id="ARBA00022605"/>
    </source>
</evidence>
<comment type="similarity">
    <text evidence="3">Belongs to the class-II pyridoxal-phosphate-dependent aminotransferase family.</text>
</comment>